<dbReference type="InterPro" id="IPR007318">
    <property type="entry name" value="Phopholipid_MeTrfase"/>
</dbReference>
<proteinExistence type="predicted"/>
<dbReference type="Gene3D" id="1.20.120.1630">
    <property type="match status" value="1"/>
</dbReference>
<keyword evidence="7" id="KW-1185">Reference proteome</keyword>
<evidence type="ECO:0000313" key="7">
    <source>
        <dbReference type="Proteomes" id="UP001500886"/>
    </source>
</evidence>
<feature type="transmembrane region" description="Helical" evidence="5">
    <location>
        <begin position="6"/>
        <end position="22"/>
    </location>
</feature>
<dbReference type="Pfam" id="PF04191">
    <property type="entry name" value="PEMT"/>
    <property type="match status" value="1"/>
</dbReference>
<feature type="transmembrane region" description="Helical" evidence="5">
    <location>
        <begin position="128"/>
        <end position="157"/>
    </location>
</feature>
<organism evidence="6 7">
    <name type="scientific">Streptomyces luteosporeus</name>
    <dbReference type="NCBI Taxonomy" id="173856"/>
    <lineage>
        <taxon>Bacteria</taxon>
        <taxon>Bacillati</taxon>
        <taxon>Actinomycetota</taxon>
        <taxon>Actinomycetes</taxon>
        <taxon>Kitasatosporales</taxon>
        <taxon>Streptomycetaceae</taxon>
        <taxon>Streptomyces</taxon>
    </lineage>
</organism>
<evidence type="ECO:0000313" key="6">
    <source>
        <dbReference type="EMBL" id="GAA2718287.1"/>
    </source>
</evidence>
<evidence type="ECO:0000256" key="3">
    <source>
        <dbReference type="ARBA" id="ARBA00022989"/>
    </source>
</evidence>
<protein>
    <recommendedName>
        <fullName evidence="8">Isoprenylcysteine carboxylmethyltransferase family protein</fullName>
    </recommendedName>
</protein>
<dbReference type="RefSeq" id="WP_344436111.1">
    <property type="nucleotide sequence ID" value="NZ_BAAASL010000011.1"/>
</dbReference>
<reference evidence="7" key="1">
    <citation type="journal article" date="2019" name="Int. J. Syst. Evol. Microbiol.">
        <title>The Global Catalogue of Microorganisms (GCM) 10K type strain sequencing project: providing services to taxonomists for standard genome sequencing and annotation.</title>
        <authorList>
            <consortium name="The Broad Institute Genomics Platform"/>
            <consortium name="The Broad Institute Genome Sequencing Center for Infectious Disease"/>
            <person name="Wu L."/>
            <person name="Ma J."/>
        </authorList>
    </citation>
    <scope>NUCLEOTIDE SEQUENCE [LARGE SCALE GENOMIC DNA]</scope>
    <source>
        <strain evidence="7">JCM 4542</strain>
    </source>
</reference>
<accession>A0ABP6G7E7</accession>
<evidence type="ECO:0008006" key="8">
    <source>
        <dbReference type="Google" id="ProtNLM"/>
    </source>
</evidence>
<evidence type="ECO:0000256" key="5">
    <source>
        <dbReference type="SAM" id="Phobius"/>
    </source>
</evidence>
<feature type="transmembrane region" description="Helical" evidence="5">
    <location>
        <begin position="43"/>
        <end position="65"/>
    </location>
</feature>
<feature type="transmembrane region" description="Helical" evidence="5">
    <location>
        <begin position="71"/>
        <end position="90"/>
    </location>
</feature>
<dbReference type="InterPro" id="IPR052527">
    <property type="entry name" value="Metal_cation-efflux_comp"/>
</dbReference>
<dbReference type="Proteomes" id="UP001500886">
    <property type="component" value="Unassembled WGS sequence"/>
</dbReference>
<keyword evidence="2 5" id="KW-0812">Transmembrane</keyword>
<evidence type="ECO:0000256" key="1">
    <source>
        <dbReference type="ARBA" id="ARBA00004127"/>
    </source>
</evidence>
<dbReference type="PROSITE" id="PS50244">
    <property type="entry name" value="S5A_REDUCTASE"/>
    <property type="match status" value="1"/>
</dbReference>
<sequence length="189" mass="20856">MALPNLLAVLAVLLWAAYELILRRREEAGTASWQAGAGDRGSTRLLLGSYLVAVVVVAGLSAASVALLPVAWRWAGVVLAVAGLAVRAWGMRTLGRYYTRTLRTDEGQRLVQEGPYRLVRHPGYCGSLLVWAGYALTVGGWLAFVLVTGLLLVAYGWRIRAEEELLLASFGEEYADYRRRTKRLVPYVY</sequence>
<comment type="caution">
    <text evidence="6">The sequence shown here is derived from an EMBL/GenBank/DDBJ whole genome shotgun (WGS) entry which is preliminary data.</text>
</comment>
<keyword evidence="3 5" id="KW-1133">Transmembrane helix</keyword>
<evidence type="ECO:0000256" key="2">
    <source>
        <dbReference type="ARBA" id="ARBA00022692"/>
    </source>
</evidence>
<evidence type="ECO:0000256" key="4">
    <source>
        <dbReference type="ARBA" id="ARBA00023136"/>
    </source>
</evidence>
<keyword evidence="4 5" id="KW-0472">Membrane</keyword>
<dbReference type="EMBL" id="BAAASL010000011">
    <property type="protein sequence ID" value="GAA2718287.1"/>
    <property type="molecule type" value="Genomic_DNA"/>
</dbReference>
<dbReference type="PANTHER" id="PTHR43847">
    <property type="entry name" value="BLL3993 PROTEIN"/>
    <property type="match status" value="1"/>
</dbReference>
<gene>
    <name evidence="6" type="ORF">GCM10010315_33460</name>
</gene>
<dbReference type="PANTHER" id="PTHR43847:SF1">
    <property type="entry name" value="BLL3993 PROTEIN"/>
    <property type="match status" value="1"/>
</dbReference>
<comment type="subcellular location">
    <subcellularLocation>
        <location evidence="1">Endomembrane system</location>
        <topology evidence="1">Multi-pass membrane protein</topology>
    </subcellularLocation>
</comment>
<name>A0ABP6G7E7_9ACTN</name>